<dbReference type="SUPFAM" id="SSF47413">
    <property type="entry name" value="lambda repressor-like DNA-binding domains"/>
    <property type="match status" value="1"/>
</dbReference>
<dbReference type="Proteomes" id="UP000239863">
    <property type="component" value="Unassembled WGS sequence"/>
</dbReference>
<dbReference type="InterPro" id="IPR010982">
    <property type="entry name" value="Lambda_DNA-bd_dom_sf"/>
</dbReference>
<dbReference type="GO" id="GO:0003700">
    <property type="term" value="F:DNA-binding transcription factor activity"/>
    <property type="evidence" value="ECO:0007669"/>
    <property type="project" value="TreeGrafter"/>
</dbReference>
<dbReference type="Pfam" id="PF01381">
    <property type="entry name" value="HTH_3"/>
    <property type="match status" value="1"/>
</dbReference>
<dbReference type="Gene3D" id="1.10.260.40">
    <property type="entry name" value="lambda repressor-like DNA-binding domains"/>
    <property type="match status" value="1"/>
</dbReference>
<keyword evidence="1" id="KW-0238">DNA-binding</keyword>
<dbReference type="SMART" id="SM00530">
    <property type="entry name" value="HTH_XRE"/>
    <property type="match status" value="1"/>
</dbReference>
<reference evidence="3 4" key="1">
    <citation type="submission" date="2018-02" db="EMBL/GenBank/DDBJ databases">
        <title>Genomic Encyclopedia of Archaeal and Bacterial Type Strains, Phase II (KMG-II): from individual species to whole genera.</title>
        <authorList>
            <person name="Goeker M."/>
        </authorList>
    </citation>
    <scope>NUCLEOTIDE SEQUENCE [LARGE SCALE GENOMIC DNA]</scope>
    <source>
        <strain evidence="3 4">DSM 15099</strain>
    </source>
</reference>
<dbReference type="InterPro" id="IPR050807">
    <property type="entry name" value="TransReg_Diox_bact_type"/>
</dbReference>
<dbReference type="PANTHER" id="PTHR46797">
    <property type="entry name" value="HTH-TYPE TRANSCRIPTIONAL REGULATOR"/>
    <property type="match status" value="1"/>
</dbReference>
<dbReference type="SUPFAM" id="SSF51182">
    <property type="entry name" value="RmlC-like cupins"/>
    <property type="match status" value="1"/>
</dbReference>
<evidence type="ECO:0000313" key="3">
    <source>
        <dbReference type="EMBL" id="PPK49128.1"/>
    </source>
</evidence>
<dbReference type="PROSITE" id="PS50943">
    <property type="entry name" value="HTH_CROC1"/>
    <property type="match status" value="1"/>
</dbReference>
<dbReference type="PANTHER" id="PTHR46797:SF25">
    <property type="entry name" value="TRANSCRIPTIONAL REGULATOR"/>
    <property type="match status" value="1"/>
</dbReference>
<dbReference type="InterPro" id="IPR001387">
    <property type="entry name" value="Cro/C1-type_HTH"/>
</dbReference>
<evidence type="ECO:0000313" key="4">
    <source>
        <dbReference type="Proteomes" id="UP000239863"/>
    </source>
</evidence>
<gene>
    <name evidence="3" type="ORF">BD821_10240</name>
</gene>
<dbReference type="InterPro" id="IPR013096">
    <property type="entry name" value="Cupin_2"/>
</dbReference>
<organism evidence="3 4">
    <name type="scientific">Clostridium algidicarnis DSM 15099</name>
    <dbReference type="NCBI Taxonomy" id="1121295"/>
    <lineage>
        <taxon>Bacteria</taxon>
        <taxon>Bacillati</taxon>
        <taxon>Bacillota</taxon>
        <taxon>Clostridia</taxon>
        <taxon>Eubacteriales</taxon>
        <taxon>Clostridiaceae</taxon>
        <taxon>Clostridium</taxon>
    </lineage>
</organism>
<name>A0A2S6FZQ8_9CLOT</name>
<proteinExistence type="predicted"/>
<dbReference type="OrthoDB" id="9814553at2"/>
<dbReference type="RefSeq" id="WP_029452367.1">
    <property type="nucleotide sequence ID" value="NZ_PTIS01000002.1"/>
</dbReference>
<dbReference type="InterPro" id="IPR014710">
    <property type="entry name" value="RmlC-like_jellyroll"/>
</dbReference>
<dbReference type="GO" id="GO:0005829">
    <property type="term" value="C:cytosol"/>
    <property type="evidence" value="ECO:0007669"/>
    <property type="project" value="TreeGrafter"/>
</dbReference>
<comment type="caution">
    <text evidence="3">The sequence shown here is derived from an EMBL/GenBank/DDBJ whole genome shotgun (WGS) entry which is preliminary data.</text>
</comment>
<sequence length="186" mass="21313">MMDDVGKKIKELRTKNNLTLKDLSVKSGMSIGFLSQLERGLTTIAIDTLSNLGEVLGVDLSYFLSSPNQSKKPIIRSYEKEVFQINSNQFIYYNLTNDIENKELLPRYIEILPTNSKEDVETYNHEGEEFIYVIEGILTLVINHEQFELFPGDSAHYSSKTFHNWSNHTSKTVKLIAVHTPNILKK</sequence>
<dbReference type="Gene3D" id="2.60.120.10">
    <property type="entry name" value="Jelly Rolls"/>
    <property type="match status" value="1"/>
</dbReference>
<dbReference type="InterPro" id="IPR011051">
    <property type="entry name" value="RmlC_Cupin_sf"/>
</dbReference>
<feature type="domain" description="HTH cro/C1-type" evidence="2">
    <location>
        <begin position="9"/>
        <end position="63"/>
    </location>
</feature>
<dbReference type="GO" id="GO:0003677">
    <property type="term" value="F:DNA binding"/>
    <property type="evidence" value="ECO:0007669"/>
    <property type="project" value="UniProtKB-KW"/>
</dbReference>
<dbReference type="EMBL" id="PTIS01000002">
    <property type="protein sequence ID" value="PPK49128.1"/>
    <property type="molecule type" value="Genomic_DNA"/>
</dbReference>
<dbReference type="CDD" id="cd00093">
    <property type="entry name" value="HTH_XRE"/>
    <property type="match status" value="1"/>
</dbReference>
<dbReference type="Pfam" id="PF07883">
    <property type="entry name" value="Cupin_2"/>
    <property type="match status" value="1"/>
</dbReference>
<dbReference type="CDD" id="cd02209">
    <property type="entry name" value="cupin_XRE_C"/>
    <property type="match status" value="1"/>
</dbReference>
<dbReference type="AlphaFoldDB" id="A0A2S6FZQ8"/>
<protein>
    <submittedName>
        <fullName evidence="3">XRE family transcriptional regulator</fullName>
    </submittedName>
</protein>
<evidence type="ECO:0000256" key="1">
    <source>
        <dbReference type="ARBA" id="ARBA00023125"/>
    </source>
</evidence>
<dbReference type="STRING" id="37659.GCA_000703125_01635"/>
<accession>A0A2S6FZQ8</accession>
<evidence type="ECO:0000259" key="2">
    <source>
        <dbReference type="PROSITE" id="PS50943"/>
    </source>
</evidence>
<dbReference type="GeneID" id="75090507"/>